<reference evidence="9 11" key="1">
    <citation type="journal article" date="2015" name="Genome Biol. Evol.">
        <title>The genome of winter moth (Operophtera brumata) provides a genomic perspective on sexual dimorphism and phenology.</title>
        <authorList>
            <person name="Derks M.F."/>
            <person name="Smit S."/>
            <person name="Salis L."/>
            <person name="Schijlen E."/>
            <person name="Bossers A."/>
            <person name="Mateman C."/>
            <person name="Pijl A.S."/>
            <person name="de Ridder D."/>
            <person name="Groenen M.A."/>
            <person name="Visser M.E."/>
            <person name="Megens H.J."/>
        </authorList>
    </citation>
    <scope>NUCLEOTIDE SEQUENCE [LARGE SCALE GENOMIC DNA]</scope>
    <source>
        <strain evidence="9">WM2013NL</strain>
        <tissue evidence="9">Head and thorax</tissue>
    </source>
</reference>
<evidence type="ECO:0000256" key="3">
    <source>
        <dbReference type="ARBA" id="ARBA00022685"/>
    </source>
</evidence>
<dbReference type="SMART" id="SM00078">
    <property type="entry name" value="IlGF"/>
    <property type="match status" value="1"/>
</dbReference>
<keyword evidence="4 7" id="KW-0732">Signal</keyword>
<sequence>MKTQLFLAFGSIVMLSLTSADVSHVYCGRQLAQTLDVLCDKYTEKKSAPSYNALDGFGWPWLRQHRARALASVRGKRGVADECCDKACTLNELLSYC</sequence>
<evidence type="ECO:0000256" key="2">
    <source>
        <dbReference type="ARBA" id="ARBA00011207"/>
    </source>
</evidence>
<gene>
    <name evidence="10" type="ORF">OBRU01_00841</name>
    <name evidence="9" type="ORF">OBRU01_23272</name>
</gene>
<dbReference type="InterPro" id="IPR036438">
    <property type="entry name" value="Insulin-like_sf"/>
</dbReference>
<dbReference type="PANTHER" id="PTHR13647">
    <property type="entry name" value="INSULIN-LIKE PEPTIDE 2-RELATED"/>
    <property type="match status" value="1"/>
</dbReference>
<dbReference type="Gene3D" id="1.10.100.10">
    <property type="entry name" value="Insulin-like"/>
    <property type="match status" value="1"/>
</dbReference>
<evidence type="ECO:0000256" key="7">
    <source>
        <dbReference type="SAM" id="SignalP"/>
    </source>
</evidence>
<accession>A0A0L7KP19</accession>
<dbReference type="InterPro" id="IPR022352">
    <property type="entry name" value="Ins/IGF/rlx"/>
</dbReference>
<evidence type="ECO:0000313" key="10">
    <source>
        <dbReference type="EMBL" id="KOB77585.1"/>
    </source>
</evidence>
<dbReference type="CDD" id="cd04366">
    <property type="entry name" value="IlGF_insulin_bombyxin_like"/>
    <property type="match status" value="1"/>
</dbReference>
<comment type="similarity">
    <text evidence="1 6">Belongs to the insulin family.</text>
</comment>
<keyword evidence="6" id="KW-0964">Secreted</keyword>
<comment type="subcellular location">
    <subcellularLocation>
        <location evidence="6">Secreted</location>
    </subcellularLocation>
</comment>
<dbReference type="SUPFAM" id="SSF56994">
    <property type="entry name" value="Insulin-like"/>
    <property type="match status" value="1"/>
</dbReference>
<dbReference type="InterPro" id="IPR022353">
    <property type="entry name" value="Insulin_CS"/>
</dbReference>
<feature type="chain" id="PRO_5007416586" evidence="7">
    <location>
        <begin position="21"/>
        <end position="97"/>
    </location>
</feature>
<comment type="caution">
    <text evidence="9">The sequence shown here is derived from an EMBL/GenBank/DDBJ whole genome shotgun (WGS) entry which is preliminary data.</text>
</comment>
<name>A0A0L7KP19_OPEBR</name>
<evidence type="ECO:0000256" key="6">
    <source>
        <dbReference type="RuleBase" id="RU000406"/>
    </source>
</evidence>
<protein>
    <submittedName>
        <fullName evidence="9">Bombyxin A1-like protein</fullName>
    </submittedName>
</protein>
<feature type="domain" description="Insulin-like" evidence="8">
    <location>
        <begin position="24"/>
        <end position="97"/>
    </location>
</feature>
<evidence type="ECO:0000256" key="5">
    <source>
        <dbReference type="ARBA" id="ARBA00023157"/>
    </source>
</evidence>
<dbReference type="EMBL" id="JTDY01000351">
    <property type="protein sequence ID" value="KOB77585.1"/>
    <property type="molecule type" value="Genomic_DNA"/>
</dbReference>
<dbReference type="GO" id="GO:0005576">
    <property type="term" value="C:extracellular region"/>
    <property type="evidence" value="ECO:0007669"/>
    <property type="project" value="UniProtKB-SubCell"/>
</dbReference>
<dbReference type="OrthoDB" id="10019596at2759"/>
<evidence type="ECO:0000256" key="1">
    <source>
        <dbReference type="ARBA" id="ARBA00009034"/>
    </source>
</evidence>
<evidence type="ECO:0000313" key="11">
    <source>
        <dbReference type="Proteomes" id="UP000037510"/>
    </source>
</evidence>
<dbReference type="Pfam" id="PF00049">
    <property type="entry name" value="Insulin"/>
    <property type="match status" value="1"/>
</dbReference>
<keyword evidence="11" id="KW-1185">Reference proteome</keyword>
<dbReference type="GO" id="GO:0005179">
    <property type="term" value="F:hormone activity"/>
    <property type="evidence" value="ECO:0007669"/>
    <property type="project" value="InterPro"/>
</dbReference>
<evidence type="ECO:0000259" key="8">
    <source>
        <dbReference type="SMART" id="SM00078"/>
    </source>
</evidence>
<dbReference type="PRINTS" id="PR00276">
    <property type="entry name" value="INSULINFAMLY"/>
</dbReference>
<organism evidence="9 11">
    <name type="scientific">Operophtera brumata</name>
    <name type="common">Winter moth</name>
    <name type="synonym">Phalaena brumata</name>
    <dbReference type="NCBI Taxonomy" id="104452"/>
    <lineage>
        <taxon>Eukaryota</taxon>
        <taxon>Metazoa</taxon>
        <taxon>Ecdysozoa</taxon>
        <taxon>Arthropoda</taxon>
        <taxon>Hexapoda</taxon>
        <taxon>Insecta</taxon>
        <taxon>Pterygota</taxon>
        <taxon>Neoptera</taxon>
        <taxon>Endopterygota</taxon>
        <taxon>Lepidoptera</taxon>
        <taxon>Glossata</taxon>
        <taxon>Ditrysia</taxon>
        <taxon>Geometroidea</taxon>
        <taxon>Geometridae</taxon>
        <taxon>Larentiinae</taxon>
        <taxon>Operophtera</taxon>
    </lineage>
</organism>
<dbReference type="PANTHER" id="PTHR13647:SF4">
    <property type="entry name" value="INSULIN-LIKE PEPTIDE 1-RELATED"/>
    <property type="match status" value="1"/>
</dbReference>
<comment type="subunit">
    <text evidence="2">Heterodimer of a B chain and an A chain linked by two disulfide bonds.</text>
</comment>
<feature type="signal peptide" evidence="7">
    <location>
        <begin position="1"/>
        <end position="20"/>
    </location>
</feature>
<evidence type="ECO:0000256" key="4">
    <source>
        <dbReference type="ARBA" id="ARBA00022729"/>
    </source>
</evidence>
<proteinExistence type="inferred from homology"/>
<dbReference type="InterPro" id="IPR016179">
    <property type="entry name" value="Insulin-like"/>
</dbReference>
<keyword evidence="3" id="KW-0165">Cleavage on pair of basic residues</keyword>
<keyword evidence="5" id="KW-1015">Disulfide bond</keyword>
<dbReference type="AlphaFoldDB" id="A0A0L7KP19"/>
<dbReference type="PROSITE" id="PS00262">
    <property type="entry name" value="INSULIN"/>
    <property type="match status" value="1"/>
</dbReference>
<dbReference type="Proteomes" id="UP000037510">
    <property type="component" value="Unassembled WGS sequence"/>
</dbReference>
<evidence type="ECO:0000313" key="9">
    <source>
        <dbReference type="EMBL" id="KOB65058.1"/>
    </source>
</evidence>
<dbReference type="EMBL" id="JTDY01007633">
    <property type="protein sequence ID" value="KOB65058.1"/>
    <property type="molecule type" value="Genomic_DNA"/>
</dbReference>